<reference evidence="1" key="1">
    <citation type="submission" date="2020-05" db="EMBL/GenBank/DDBJ databases">
        <authorList>
            <person name="Chiriac C."/>
            <person name="Salcher M."/>
            <person name="Ghai R."/>
            <person name="Kavagutti S V."/>
        </authorList>
    </citation>
    <scope>NUCLEOTIDE SEQUENCE</scope>
</reference>
<accession>A0A6J7W6B0</accession>
<organism evidence="1">
    <name type="scientific">uncultured Caudovirales phage</name>
    <dbReference type="NCBI Taxonomy" id="2100421"/>
    <lineage>
        <taxon>Viruses</taxon>
        <taxon>Duplodnaviria</taxon>
        <taxon>Heunggongvirae</taxon>
        <taxon>Uroviricota</taxon>
        <taxon>Caudoviricetes</taxon>
        <taxon>Peduoviridae</taxon>
        <taxon>Maltschvirus</taxon>
        <taxon>Maltschvirus maltsch</taxon>
    </lineage>
</organism>
<gene>
    <name evidence="1" type="ORF">UFOVP148_38</name>
</gene>
<evidence type="ECO:0000313" key="1">
    <source>
        <dbReference type="EMBL" id="CAB5151367.1"/>
    </source>
</evidence>
<name>A0A6J7W6B0_9CAUD</name>
<proteinExistence type="predicted"/>
<protein>
    <submittedName>
        <fullName evidence="1">Uncharacterized protein</fullName>
    </submittedName>
</protein>
<dbReference type="EMBL" id="LR798197">
    <property type="protein sequence ID" value="CAB5151367.1"/>
    <property type="molecule type" value="Genomic_DNA"/>
</dbReference>
<sequence length="60" mass="6467">MTAFTKGQKVTQVLPAPVEGEVSGFALDQENGEVIVQVTSVDSEGVEHTRFFRQSEITAA</sequence>